<organism evidence="2 3">
    <name type="scientific">Acanthopleuribacter pedis</name>
    <dbReference type="NCBI Taxonomy" id="442870"/>
    <lineage>
        <taxon>Bacteria</taxon>
        <taxon>Pseudomonadati</taxon>
        <taxon>Acidobacteriota</taxon>
        <taxon>Holophagae</taxon>
        <taxon>Acanthopleuribacterales</taxon>
        <taxon>Acanthopleuribacteraceae</taxon>
        <taxon>Acanthopleuribacter</taxon>
    </lineage>
</organism>
<keyword evidence="1" id="KW-0472">Membrane</keyword>
<dbReference type="Proteomes" id="UP000664417">
    <property type="component" value="Unassembled WGS sequence"/>
</dbReference>
<dbReference type="AlphaFoldDB" id="A0A8J7QHK9"/>
<dbReference type="RefSeq" id="WP_207860314.1">
    <property type="nucleotide sequence ID" value="NZ_JAFREP010000017.1"/>
</dbReference>
<reference evidence="2" key="1">
    <citation type="submission" date="2021-03" db="EMBL/GenBank/DDBJ databases">
        <authorList>
            <person name="Wang G."/>
        </authorList>
    </citation>
    <scope>NUCLEOTIDE SEQUENCE</scope>
    <source>
        <strain evidence="2">KCTC 12899</strain>
    </source>
</reference>
<evidence type="ECO:0000256" key="1">
    <source>
        <dbReference type="SAM" id="Phobius"/>
    </source>
</evidence>
<keyword evidence="1" id="KW-0812">Transmembrane</keyword>
<comment type="caution">
    <text evidence="2">The sequence shown here is derived from an EMBL/GenBank/DDBJ whole genome shotgun (WGS) entry which is preliminary data.</text>
</comment>
<evidence type="ECO:0000313" key="3">
    <source>
        <dbReference type="Proteomes" id="UP000664417"/>
    </source>
</evidence>
<accession>A0A8J7QHK9</accession>
<keyword evidence="3" id="KW-1185">Reference proteome</keyword>
<proteinExistence type="predicted"/>
<sequence>MNSHLLHMLITSLILSTSFHHLYFDRKVHPWHHHFFLYFGVLFVAGLGFAWLMYLTEPTGYYP</sequence>
<protein>
    <submittedName>
        <fullName evidence="2">Uncharacterized protein</fullName>
    </submittedName>
</protein>
<evidence type="ECO:0000313" key="2">
    <source>
        <dbReference type="EMBL" id="MBO1320360.1"/>
    </source>
</evidence>
<name>A0A8J7QHK9_9BACT</name>
<keyword evidence="1" id="KW-1133">Transmembrane helix</keyword>
<feature type="transmembrane region" description="Helical" evidence="1">
    <location>
        <begin position="6"/>
        <end position="23"/>
    </location>
</feature>
<feature type="transmembrane region" description="Helical" evidence="1">
    <location>
        <begin position="35"/>
        <end position="54"/>
    </location>
</feature>
<gene>
    <name evidence="2" type="ORF">J3U88_17935</name>
</gene>
<dbReference type="EMBL" id="JAFREP010000017">
    <property type="protein sequence ID" value="MBO1320360.1"/>
    <property type="molecule type" value="Genomic_DNA"/>
</dbReference>